<dbReference type="InterPro" id="IPR050330">
    <property type="entry name" value="Bact_OuterMem_StrucFunc"/>
</dbReference>
<dbReference type="PANTHER" id="PTHR30329:SF21">
    <property type="entry name" value="LIPOPROTEIN YIAD-RELATED"/>
    <property type="match status" value="1"/>
</dbReference>
<proteinExistence type="predicted"/>
<dbReference type="Gene3D" id="3.30.1330.60">
    <property type="entry name" value="OmpA-like domain"/>
    <property type="match status" value="1"/>
</dbReference>
<comment type="subcellular location">
    <subcellularLocation>
        <location evidence="1">Cell outer membrane</location>
    </subcellularLocation>
</comment>
<dbReference type="SUPFAM" id="SSF103088">
    <property type="entry name" value="OmpA-like"/>
    <property type="match status" value="1"/>
</dbReference>
<evidence type="ECO:0000256" key="2">
    <source>
        <dbReference type="ARBA" id="ARBA00023136"/>
    </source>
</evidence>
<reference evidence="6" key="1">
    <citation type="submission" date="2020-10" db="EMBL/GenBank/DDBJ databases">
        <title>Connecting structure to function with the recovery of over 1000 high-quality activated sludge metagenome-assembled genomes encoding full-length rRNA genes using long-read sequencing.</title>
        <authorList>
            <person name="Singleton C.M."/>
            <person name="Petriglieri F."/>
            <person name="Kristensen J.M."/>
            <person name="Kirkegaard R.H."/>
            <person name="Michaelsen T.Y."/>
            <person name="Andersen M.H."/>
            <person name="Karst S.M."/>
            <person name="Dueholm M.S."/>
            <person name="Nielsen P.H."/>
            <person name="Albertsen M."/>
        </authorList>
    </citation>
    <scope>NUCLEOTIDE SEQUENCE</scope>
    <source>
        <strain evidence="6">Skiv_18-Q3-R9-52_MAXAC.067</strain>
    </source>
</reference>
<evidence type="ECO:0000313" key="6">
    <source>
        <dbReference type="EMBL" id="MBK9797115.1"/>
    </source>
</evidence>
<dbReference type="PROSITE" id="PS51123">
    <property type="entry name" value="OMPA_2"/>
    <property type="match status" value="1"/>
</dbReference>
<dbReference type="InterPro" id="IPR036737">
    <property type="entry name" value="OmpA-like_sf"/>
</dbReference>
<keyword evidence="2 4" id="KW-0472">Membrane</keyword>
<protein>
    <submittedName>
        <fullName evidence="6">OmpA family protein</fullName>
    </submittedName>
</protein>
<evidence type="ECO:0000256" key="4">
    <source>
        <dbReference type="PROSITE-ProRule" id="PRU00473"/>
    </source>
</evidence>
<dbReference type="AlphaFoldDB" id="A0A9D7SI46"/>
<keyword evidence="3" id="KW-0998">Cell outer membrane</keyword>
<accession>A0A9D7SI46</accession>
<name>A0A9D7SI46_9BACT</name>
<dbReference type="PRINTS" id="PR01021">
    <property type="entry name" value="OMPADOMAIN"/>
</dbReference>
<evidence type="ECO:0000259" key="5">
    <source>
        <dbReference type="PROSITE" id="PS51123"/>
    </source>
</evidence>
<feature type="domain" description="OmpA-like" evidence="5">
    <location>
        <begin position="57"/>
        <end position="172"/>
    </location>
</feature>
<dbReference type="CDD" id="cd07185">
    <property type="entry name" value="OmpA_C-like"/>
    <property type="match status" value="1"/>
</dbReference>
<organism evidence="6 7">
    <name type="scientific">Candidatus Geothrix skivensis</name>
    <dbReference type="NCBI Taxonomy" id="2954439"/>
    <lineage>
        <taxon>Bacteria</taxon>
        <taxon>Pseudomonadati</taxon>
        <taxon>Acidobacteriota</taxon>
        <taxon>Holophagae</taxon>
        <taxon>Holophagales</taxon>
        <taxon>Holophagaceae</taxon>
        <taxon>Geothrix</taxon>
    </lineage>
</organism>
<evidence type="ECO:0000313" key="7">
    <source>
        <dbReference type="Proteomes" id="UP000886657"/>
    </source>
</evidence>
<dbReference type="InterPro" id="IPR006664">
    <property type="entry name" value="OMP_bac"/>
</dbReference>
<dbReference type="GO" id="GO:0009279">
    <property type="term" value="C:cell outer membrane"/>
    <property type="evidence" value="ECO:0007669"/>
    <property type="project" value="UniProtKB-SubCell"/>
</dbReference>
<dbReference type="Proteomes" id="UP000886657">
    <property type="component" value="Unassembled WGS sequence"/>
</dbReference>
<dbReference type="EMBL" id="JADKIO010000008">
    <property type="protein sequence ID" value="MBK9797115.1"/>
    <property type="molecule type" value="Genomic_DNA"/>
</dbReference>
<evidence type="ECO:0000256" key="1">
    <source>
        <dbReference type="ARBA" id="ARBA00004442"/>
    </source>
</evidence>
<comment type="caution">
    <text evidence="6">The sequence shown here is derived from an EMBL/GenBank/DDBJ whole genome shotgun (WGS) entry which is preliminary data.</text>
</comment>
<sequence>MLQQRPDWWVNGKILKDGRECWVQAERGNGTIWLRIVEKQGMAQYIVPDAAAMGGDLKATGHVALYGIFFDTGKSEVKPVSGPALEWIAKLLNLDAGLRLKVVGHTDMTGSMEANMKLSQARGEAVVQALVKQHGIAAGRLRGHGVGPLAPVATNGTEEGRALNRRVELVKE</sequence>
<evidence type="ECO:0000256" key="3">
    <source>
        <dbReference type="ARBA" id="ARBA00023237"/>
    </source>
</evidence>
<gene>
    <name evidence="6" type="ORF">IPP58_11570</name>
</gene>
<dbReference type="InterPro" id="IPR006665">
    <property type="entry name" value="OmpA-like"/>
</dbReference>
<dbReference type="Pfam" id="PF00691">
    <property type="entry name" value="OmpA"/>
    <property type="match status" value="1"/>
</dbReference>
<dbReference type="PANTHER" id="PTHR30329">
    <property type="entry name" value="STATOR ELEMENT OF FLAGELLAR MOTOR COMPLEX"/>
    <property type="match status" value="1"/>
</dbReference>